<organism evidence="2">
    <name type="scientific">Photinus pyralis</name>
    <name type="common">Common eastern firefly</name>
    <name type="synonym">Lampyris pyralis</name>
    <dbReference type="NCBI Taxonomy" id="7054"/>
    <lineage>
        <taxon>Eukaryota</taxon>
        <taxon>Metazoa</taxon>
        <taxon>Ecdysozoa</taxon>
        <taxon>Arthropoda</taxon>
        <taxon>Hexapoda</taxon>
        <taxon>Insecta</taxon>
        <taxon>Pterygota</taxon>
        <taxon>Neoptera</taxon>
        <taxon>Endopterygota</taxon>
        <taxon>Coleoptera</taxon>
        <taxon>Polyphaga</taxon>
        <taxon>Elateriformia</taxon>
        <taxon>Elateroidea</taxon>
        <taxon>Lampyridae</taxon>
        <taxon>Lampyrinae</taxon>
        <taxon>Photinus</taxon>
    </lineage>
</organism>
<reference evidence="2" key="1">
    <citation type="journal article" date="2016" name="Sci. Rep.">
        <title>Molecular characterization of firefly nuptial gifts: a multi-omics approach sheds light on postcopulatory sexual selection.</title>
        <authorList>
            <person name="Al-Wathiqui N."/>
            <person name="Fallon T.R."/>
            <person name="South A."/>
            <person name="Weng J.K."/>
            <person name="Lewis S.M."/>
        </authorList>
    </citation>
    <scope>NUCLEOTIDE SEQUENCE</scope>
</reference>
<evidence type="ECO:0000313" key="2">
    <source>
        <dbReference type="EMBL" id="JAV86769.1"/>
    </source>
</evidence>
<feature type="region of interest" description="Disordered" evidence="1">
    <location>
        <begin position="97"/>
        <end position="116"/>
    </location>
</feature>
<protein>
    <submittedName>
        <fullName evidence="2">Uncharacterized protein</fullName>
    </submittedName>
</protein>
<feature type="compositionally biased region" description="Basic and acidic residues" evidence="1">
    <location>
        <begin position="100"/>
        <end position="116"/>
    </location>
</feature>
<name>A0A1Y1MM64_PHOPY</name>
<dbReference type="AlphaFoldDB" id="A0A1Y1MM64"/>
<sequence>MFIVAKPCLIVQFFLTQLVISSLIVLLSQMHVWSASLQGEWDTVANRQFIAHSGMSPIAASDEFVSAERESWTKASPANTRDTATILPLESVPLSMSKPNCDDVKGAGREEDGFGS</sequence>
<accession>A0A1Y1MM64</accession>
<evidence type="ECO:0000256" key="1">
    <source>
        <dbReference type="SAM" id="MobiDB-lite"/>
    </source>
</evidence>
<proteinExistence type="predicted"/>
<dbReference type="EMBL" id="GEZM01027379">
    <property type="protein sequence ID" value="JAV86769.1"/>
    <property type="molecule type" value="Transcribed_RNA"/>
</dbReference>